<reference evidence="2" key="1">
    <citation type="journal article" date="2023" name="Proc. Natl. Acad. Sci. U.S.A.">
        <title>Genomic and structural basis for evolution of tropane alkaloid biosynthesis.</title>
        <authorList>
            <person name="Wanga Y.-J."/>
            <person name="Taina T."/>
            <person name="Yua J.-Y."/>
            <person name="Lia J."/>
            <person name="Xua B."/>
            <person name="Chenc J."/>
            <person name="D'Auriad J.C."/>
            <person name="Huanga J.-P."/>
            <person name="Huanga S.-X."/>
        </authorList>
    </citation>
    <scope>NUCLEOTIDE SEQUENCE [LARGE SCALE GENOMIC DNA]</scope>
    <source>
        <strain evidence="2">cv. KIB-2019</strain>
    </source>
</reference>
<keyword evidence="2" id="KW-1185">Reference proteome</keyword>
<accession>A0A9Q1M4Q0</accession>
<gene>
    <name evidence="1" type="ORF">K7X08_033733</name>
</gene>
<dbReference type="Proteomes" id="UP001152561">
    <property type="component" value="Unassembled WGS sequence"/>
</dbReference>
<comment type="caution">
    <text evidence="1">The sequence shown here is derived from an EMBL/GenBank/DDBJ whole genome shotgun (WGS) entry which is preliminary data.</text>
</comment>
<evidence type="ECO:0000313" key="1">
    <source>
        <dbReference type="EMBL" id="KAJ8550026.1"/>
    </source>
</evidence>
<evidence type="ECO:0000313" key="2">
    <source>
        <dbReference type="Proteomes" id="UP001152561"/>
    </source>
</evidence>
<name>A0A9Q1M4Q0_9SOLA</name>
<dbReference type="OrthoDB" id="1419424at2759"/>
<sequence>MVSMRSLACLDVSECPLALEVQILVNRFVRLDLSTSRILACIEVMSSLLDQIQVHQYDDVWLYMIRDKVRSGEANEAMIDSEGILSEWDSILLDQNLEFEEDPMAILDRQVNKLRSKEIASAEASSYR</sequence>
<dbReference type="EMBL" id="JAJAGQ010000011">
    <property type="protein sequence ID" value="KAJ8550026.1"/>
    <property type="molecule type" value="Genomic_DNA"/>
</dbReference>
<protein>
    <submittedName>
        <fullName evidence="1">Uncharacterized protein</fullName>
    </submittedName>
</protein>
<organism evidence="1 2">
    <name type="scientific">Anisodus acutangulus</name>
    <dbReference type="NCBI Taxonomy" id="402998"/>
    <lineage>
        <taxon>Eukaryota</taxon>
        <taxon>Viridiplantae</taxon>
        <taxon>Streptophyta</taxon>
        <taxon>Embryophyta</taxon>
        <taxon>Tracheophyta</taxon>
        <taxon>Spermatophyta</taxon>
        <taxon>Magnoliopsida</taxon>
        <taxon>eudicotyledons</taxon>
        <taxon>Gunneridae</taxon>
        <taxon>Pentapetalae</taxon>
        <taxon>asterids</taxon>
        <taxon>lamiids</taxon>
        <taxon>Solanales</taxon>
        <taxon>Solanaceae</taxon>
        <taxon>Solanoideae</taxon>
        <taxon>Hyoscyameae</taxon>
        <taxon>Anisodus</taxon>
    </lineage>
</organism>
<proteinExistence type="predicted"/>
<dbReference type="AlphaFoldDB" id="A0A9Q1M4Q0"/>